<feature type="domain" description="Histidine kinase" evidence="9">
    <location>
        <begin position="119"/>
        <end position="328"/>
    </location>
</feature>
<dbReference type="SUPFAM" id="SSF47384">
    <property type="entry name" value="Homodimeric domain of signal transducing histidine kinase"/>
    <property type="match status" value="1"/>
</dbReference>
<dbReference type="InterPro" id="IPR036097">
    <property type="entry name" value="HisK_dim/P_sf"/>
</dbReference>
<dbReference type="Pfam" id="PF00512">
    <property type="entry name" value="HisKA"/>
    <property type="match status" value="1"/>
</dbReference>
<keyword evidence="3" id="KW-0597">Phosphoprotein</keyword>
<keyword evidence="5" id="KW-0547">Nucleotide-binding</keyword>
<evidence type="ECO:0000256" key="3">
    <source>
        <dbReference type="ARBA" id="ARBA00022553"/>
    </source>
</evidence>
<dbReference type="SMART" id="SM00388">
    <property type="entry name" value="HisKA"/>
    <property type="match status" value="1"/>
</dbReference>
<dbReference type="InterPro" id="IPR003661">
    <property type="entry name" value="HisK_dim/P_dom"/>
</dbReference>
<dbReference type="PRINTS" id="PR00344">
    <property type="entry name" value="BCTRLSENSOR"/>
</dbReference>
<dbReference type="EC" id="2.7.13.3" evidence="2"/>
<evidence type="ECO:0000256" key="7">
    <source>
        <dbReference type="ARBA" id="ARBA00022840"/>
    </source>
</evidence>
<dbReference type="KEGG" id="cthi:THC_0656"/>
<keyword evidence="4" id="KW-0808">Transferase</keyword>
<reference evidence="10 11" key="1">
    <citation type="journal article" date="2016" name="Int. J. Syst. Evol. Microbiol.">
        <title>Caldimicrobium thiodismutans sp. nov., a sulfur-disproportionating bacterium isolated from a hot spring, and emended description of the genus Caldimicrobium.</title>
        <authorList>
            <person name="Kojima H."/>
            <person name="Umezawa K."/>
            <person name="Fukui M."/>
        </authorList>
    </citation>
    <scope>NUCLEOTIDE SEQUENCE [LARGE SCALE GENOMIC DNA]</scope>
    <source>
        <strain evidence="10 11">TF1</strain>
    </source>
</reference>
<dbReference type="Proteomes" id="UP000068196">
    <property type="component" value="Chromosome"/>
</dbReference>
<comment type="catalytic activity">
    <reaction evidence="1">
        <text>ATP + protein L-histidine = ADP + protein N-phospho-L-histidine.</text>
        <dbReference type="EC" id="2.7.13.3"/>
    </reaction>
</comment>
<dbReference type="OrthoDB" id="9805967at2"/>
<dbReference type="Gene3D" id="3.30.565.10">
    <property type="entry name" value="Histidine kinase-like ATPase, C-terminal domain"/>
    <property type="match status" value="1"/>
</dbReference>
<evidence type="ECO:0000313" key="11">
    <source>
        <dbReference type="Proteomes" id="UP000068196"/>
    </source>
</evidence>
<keyword evidence="11" id="KW-1185">Reference proteome</keyword>
<keyword evidence="8" id="KW-0902">Two-component regulatory system</keyword>
<dbReference type="InterPro" id="IPR005467">
    <property type="entry name" value="His_kinase_dom"/>
</dbReference>
<evidence type="ECO:0000313" key="10">
    <source>
        <dbReference type="EMBL" id="BAU23048.1"/>
    </source>
</evidence>
<keyword evidence="6 10" id="KW-0418">Kinase</keyword>
<evidence type="ECO:0000256" key="1">
    <source>
        <dbReference type="ARBA" id="ARBA00000085"/>
    </source>
</evidence>
<protein>
    <recommendedName>
        <fullName evidence="2">histidine kinase</fullName>
        <ecNumber evidence="2">2.7.13.3</ecNumber>
    </recommendedName>
</protein>
<dbReference type="GO" id="GO:0000155">
    <property type="term" value="F:phosphorelay sensor kinase activity"/>
    <property type="evidence" value="ECO:0007669"/>
    <property type="project" value="InterPro"/>
</dbReference>
<dbReference type="PANTHER" id="PTHR43065:SF10">
    <property type="entry name" value="PEROXIDE STRESS-ACTIVATED HISTIDINE KINASE MAK3"/>
    <property type="match status" value="1"/>
</dbReference>
<keyword evidence="7" id="KW-0067">ATP-binding</keyword>
<dbReference type="InterPro" id="IPR004358">
    <property type="entry name" value="Sig_transdc_His_kin-like_C"/>
</dbReference>
<dbReference type="InterPro" id="IPR036890">
    <property type="entry name" value="HATPase_C_sf"/>
</dbReference>
<evidence type="ECO:0000256" key="4">
    <source>
        <dbReference type="ARBA" id="ARBA00022679"/>
    </source>
</evidence>
<dbReference type="SUPFAM" id="SSF55874">
    <property type="entry name" value="ATPase domain of HSP90 chaperone/DNA topoisomerase II/histidine kinase"/>
    <property type="match status" value="1"/>
</dbReference>
<name>A0A0U5AUX9_9BACT</name>
<dbReference type="AlphaFoldDB" id="A0A0U5AUX9"/>
<accession>A0A0U5AUX9</accession>
<organism evidence="10 11">
    <name type="scientific">Caldimicrobium thiodismutans</name>
    <dbReference type="NCBI Taxonomy" id="1653476"/>
    <lineage>
        <taxon>Bacteria</taxon>
        <taxon>Pseudomonadati</taxon>
        <taxon>Thermodesulfobacteriota</taxon>
        <taxon>Thermodesulfobacteria</taxon>
        <taxon>Thermodesulfobacteriales</taxon>
        <taxon>Thermodesulfobacteriaceae</taxon>
        <taxon>Caldimicrobium</taxon>
    </lineage>
</organism>
<dbReference type="EMBL" id="AP014945">
    <property type="protein sequence ID" value="BAU23048.1"/>
    <property type="molecule type" value="Genomic_DNA"/>
</dbReference>
<proteinExistence type="predicted"/>
<evidence type="ECO:0000256" key="5">
    <source>
        <dbReference type="ARBA" id="ARBA00022741"/>
    </source>
</evidence>
<dbReference type="PROSITE" id="PS50109">
    <property type="entry name" value="HIS_KIN"/>
    <property type="match status" value="1"/>
</dbReference>
<evidence type="ECO:0000259" key="9">
    <source>
        <dbReference type="PROSITE" id="PS50109"/>
    </source>
</evidence>
<dbReference type="GO" id="GO:0005524">
    <property type="term" value="F:ATP binding"/>
    <property type="evidence" value="ECO:0007669"/>
    <property type="project" value="UniProtKB-KW"/>
</dbReference>
<dbReference type="InterPro" id="IPR003594">
    <property type="entry name" value="HATPase_dom"/>
</dbReference>
<dbReference type="SMART" id="SM00387">
    <property type="entry name" value="HATPase_c"/>
    <property type="match status" value="1"/>
</dbReference>
<gene>
    <name evidence="10" type="ORF">THC_0656</name>
</gene>
<dbReference type="CDD" id="cd00082">
    <property type="entry name" value="HisKA"/>
    <property type="match status" value="1"/>
</dbReference>
<dbReference type="PANTHER" id="PTHR43065">
    <property type="entry name" value="SENSOR HISTIDINE KINASE"/>
    <property type="match status" value="1"/>
</dbReference>
<evidence type="ECO:0000256" key="6">
    <source>
        <dbReference type="ARBA" id="ARBA00022777"/>
    </source>
</evidence>
<dbReference type="Gene3D" id="1.10.287.130">
    <property type="match status" value="1"/>
</dbReference>
<dbReference type="Pfam" id="PF02518">
    <property type="entry name" value="HATPase_c"/>
    <property type="match status" value="1"/>
</dbReference>
<dbReference type="RefSeq" id="WP_148638812.1">
    <property type="nucleotide sequence ID" value="NZ_AP014945.1"/>
</dbReference>
<evidence type="ECO:0000256" key="8">
    <source>
        <dbReference type="ARBA" id="ARBA00023012"/>
    </source>
</evidence>
<dbReference type="STRING" id="1653476.THC_0656"/>
<evidence type="ECO:0000256" key="2">
    <source>
        <dbReference type="ARBA" id="ARBA00012438"/>
    </source>
</evidence>
<sequence>MPKIQDENWEAFPYPLVVAEKQKTGPAHKILYHNSIFQKTFPTLKIQLKKTTLESLFGPFFDEVGLVSFQFMATPFYLLNLILSKKRSLHLFIEERAWLRFPQWFHTERLASLGKLAGEISHELNNPLGGILLYANMIKEEFPQNQRLQELIDKVIALTTRCRIIAKALLDFGMPERGKKEWVNLNELILRIYDLIRDYQVFKRIKFTFQLDPGIPPFYANPTQMEQVFLNLFSNAGEAMKGKGEIIVESKARDDRIEIKVSDTGPGVPPDILPYIFDPFFTTKVKGKGVGLGLSICHSIIKRHGGNIRVKNNPRGGAIFEIILPLATREALREDVL</sequence>
<reference evidence="11" key="2">
    <citation type="journal article" date="2016" name="Int. J. Syst. Evol. Microbiol.">
        <title>Caldimicrobium thiodismutans sp. nov., a sulfur-disproportionating bacterium isolated from a hot spring.</title>
        <authorList>
            <person name="Kojima H."/>
            <person name="Umezawa K."/>
            <person name="Fukui M."/>
        </authorList>
    </citation>
    <scope>NUCLEOTIDE SEQUENCE [LARGE SCALE GENOMIC DNA]</scope>
    <source>
        <strain evidence="11">TF1</strain>
    </source>
</reference>